<dbReference type="SUPFAM" id="SSF48403">
    <property type="entry name" value="Ankyrin repeat"/>
    <property type="match status" value="1"/>
</dbReference>
<dbReference type="SMART" id="SM00248">
    <property type="entry name" value="ANK"/>
    <property type="match status" value="3"/>
</dbReference>
<protein>
    <recommendedName>
        <fullName evidence="8">Ankyrin repeat domain-containing protein</fullName>
    </recommendedName>
</protein>
<keyword evidence="2 3" id="KW-0040">ANK repeat</keyword>
<keyword evidence="5" id="KW-0732">Signal</keyword>
<dbReference type="Pfam" id="PF12796">
    <property type="entry name" value="Ank_2"/>
    <property type="match status" value="1"/>
</dbReference>
<evidence type="ECO:0000256" key="1">
    <source>
        <dbReference type="ARBA" id="ARBA00022737"/>
    </source>
</evidence>
<comment type="caution">
    <text evidence="6">The sequence shown here is derived from an EMBL/GenBank/DDBJ whole genome shotgun (WGS) entry which is preliminary data.</text>
</comment>
<evidence type="ECO:0000256" key="4">
    <source>
        <dbReference type="SAM" id="MobiDB-lite"/>
    </source>
</evidence>
<dbReference type="PROSITE" id="PS50297">
    <property type="entry name" value="ANK_REP_REGION"/>
    <property type="match status" value="2"/>
</dbReference>
<evidence type="ECO:0000313" key="6">
    <source>
        <dbReference type="EMBL" id="GAA4008205.1"/>
    </source>
</evidence>
<keyword evidence="7" id="KW-1185">Reference proteome</keyword>
<sequence length="222" mass="23852">MFIGRADLVCYGAAIKLSDRVGTRMSKGFKLLTALCLGAIALPASAQFANSGYSFVQAVRERDGTKATQLLDAPGSNVINFRDDKGESALHVVAGARDLQFMRFILGRRADPNLGNRSGDTPLVIASRIGFLDGVDLLLRNGAQVDKANRLGETALIIAVQQRQLPVVRRLLESGANPDRTDNATGRSARDYAKVDSRGAELLRMMDSARPKTPSIVSGPKL</sequence>
<feature type="region of interest" description="Disordered" evidence="4">
    <location>
        <begin position="172"/>
        <end position="193"/>
    </location>
</feature>
<reference evidence="7" key="1">
    <citation type="journal article" date="2019" name="Int. J. Syst. Evol. Microbiol.">
        <title>The Global Catalogue of Microorganisms (GCM) 10K type strain sequencing project: providing services to taxonomists for standard genome sequencing and annotation.</title>
        <authorList>
            <consortium name="The Broad Institute Genomics Platform"/>
            <consortium name="The Broad Institute Genome Sequencing Center for Infectious Disease"/>
            <person name="Wu L."/>
            <person name="Ma J."/>
        </authorList>
    </citation>
    <scope>NUCLEOTIDE SEQUENCE [LARGE SCALE GENOMIC DNA]</scope>
    <source>
        <strain evidence="7">JCM 17563</strain>
    </source>
</reference>
<dbReference type="EMBL" id="BAABBQ010000001">
    <property type="protein sequence ID" value="GAA4008205.1"/>
    <property type="molecule type" value="Genomic_DNA"/>
</dbReference>
<name>A0ABP7S8I4_9SPHN</name>
<dbReference type="PROSITE" id="PS50088">
    <property type="entry name" value="ANK_REPEAT"/>
    <property type="match status" value="3"/>
</dbReference>
<feature type="chain" id="PRO_5045045376" description="Ankyrin repeat domain-containing protein" evidence="5">
    <location>
        <begin position="47"/>
        <end position="222"/>
    </location>
</feature>
<evidence type="ECO:0000256" key="2">
    <source>
        <dbReference type="ARBA" id="ARBA00023043"/>
    </source>
</evidence>
<evidence type="ECO:0000313" key="7">
    <source>
        <dbReference type="Proteomes" id="UP001500235"/>
    </source>
</evidence>
<dbReference type="PANTHER" id="PTHR24171">
    <property type="entry name" value="ANKYRIN REPEAT DOMAIN-CONTAINING PROTEIN 39-RELATED"/>
    <property type="match status" value="1"/>
</dbReference>
<evidence type="ECO:0008006" key="8">
    <source>
        <dbReference type="Google" id="ProtNLM"/>
    </source>
</evidence>
<accession>A0ABP7S8I4</accession>
<dbReference type="Proteomes" id="UP001500235">
    <property type="component" value="Unassembled WGS sequence"/>
</dbReference>
<keyword evidence="1" id="KW-0677">Repeat</keyword>
<organism evidence="6 7">
    <name type="scientific">Sphingomonas swuensis</name>
    <dbReference type="NCBI Taxonomy" id="977800"/>
    <lineage>
        <taxon>Bacteria</taxon>
        <taxon>Pseudomonadati</taxon>
        <taxon>Pseudomonadota</taxon>
        <taxon>Alphaproteobacteria</taxon>
        <taxon>Sphingomonadales</taxon>
        <taxon>Sphingomonadaceae</taxon>
        <taxon>Sphingomonas</taxon>
    </lineage>
</organism>
<dbReference type="PANTHER" id="PTHR24171:SF8">
    <property type="entry name" value="BRCA1-ASSOCIATED RING DOMAIN PROTEIN 1"/>
    <property type="match status" value="1"/>
</dbReference>
<dbReference type="InterPro" id="IPR036770">
    <property type="entry name" value="Ankyrin_rpt-contain_sf"/>
</dbReference>
<evidence type="ECO:0000256" key="5">
    <source>
        <dbReference type="SAM" id="SignalP"/>
    </source>
</evidence>
<evidence type="ECO:0000256" key="3">
    <source>
        <dbReference type="PROSITE-ProRule" id="PRU00023"/>
    </source>
</evidence>
<feature type="repeat" description="ANK" evidence="3">
    <location>
        <begin position="118"/>
        <end position="150"/>
    </location>
</feature>
<feature type="repeat" description="ANK" evidence="3">
    <location>
        <begin position="151"/>
        <end position="183"/>
    </location>
</feature>
<dbReference type="Gene3D" id="1.25.40.20">
    <property type="entry name" value="Ankyrin repeat-containing domain"/>
    <property type="match status" value="1"/>
</dbReference>
<proteinExistence type="predicted"/>
<feature type="signal peptide" evidence="5">
    <location>
        <begin position="1"/>
        <end position="46"/>
    </location>
</feature>
<gene>
    <name evidence="6" type="ORF">GCM10022280_01130</name>
</gene>
<dbReference type="InterPro" id="IPR002110">
    <property type="entry name" value="Ankyrin_rpt"/>
</dbReference>
<feature type="repeat" description="ANK" evidence="3">
    <location>
        <begin position="85"/>
        <end position="117"/>
    </location>
</feature>